<reference evidence="3 4" key="2">
    <citation type="submission" date="2015-01" db="EMBL/GenBank/DDBJ databases">
        <title>Draft Genome Sequences of Four Bacillus thermoamylovorans Strains, Isolated From Food Products.</title>
        <authorList>
            <person name="Krawcyk A.O."/>
            <person name="Berendsen E.M."/>
            <person name="Eijlander R.T."/>
            <person name="de Jong A."/>
            <person name="Wells-Bennik M."/>
            <person name="Kuipers O.P."/>
        </authorList>
    </citation>
    <scope>NUCLEOTIDE SEQUENCE [LARGE SCALE GENOMIC DNA]</scope>
    <source>
        <strain evidence="3 4">B4167</strain>
    </source>
</reference>
<proteinExistence type="predicted"/>
<feature type="transmembrane region" description="Helical" evidence="1">
    <location>
        <begin position="7"/>
        <end position="26"/>
    </location>
</feature>
<dbReference type="EMBL" id="JXLU01000131">
    <property type="protein sequence ID" value="KIO71277.1"/>
    <property type="molecule type" value="Genomic_DNA"/>
</dbReference>
<evidence type="ECO:0000313" key="3">
    <source>
        <dbReference type="EMBL" id="KIO71277.1"/>
    </source>
</evidence>
<feature type="transmembrane region" description="Helical" evidence="1">
    <location>
        <begin position="32"/>
        <end position="51"/>
    </location>
</feature>
<dbReference type="Proteomes" id="UP000032076">
    <property type="component" value="Unassembled WGS sequence"/>
</dbReference>
<sequence length="54" mass="5982">MRKFFGIILGYLIGFGVLLLIGIDITLDTLKIFLFATIIGLVIGAVVNRLCKKR</sequence>
<organism evidence="2 5">
    <name type="scientific">Caldibacillus thermoamylovorans</name>
    <dbReference type="NCBI Taxonomy" id="35841"/>
    <lineage>
        <taxon>Bacteria</taxon>
        <taxon>Bacillati</taxon>
        <taxon>Bacillota</taxon>
        <taxon>Bacilli</taxon>
        <taxon>Bacillales</taxon>
        <taxon>Bacillaceae</taxon>
        <taxon>Caldibacillus</taxon>
    </lineage>
</organism>
<evidence type="ECO:0000313" key="4">
    <source>
        <dbReference type="Proteomes" id="UP000032076"/>
    </source>
</evidence>
<dbReference type="EMBL" id="CCRF01000079">
    <property type="protein sequence ID" value="CEE02572.1"/>
    <property type="molecule type" value="Genomic_DNA"/>
</dbReference>
<keyword evidence="1" id="KW-1133">Transmembrane helix</keyword>
<dbReference type="Proteomes" id="UP000040576">
    <property type="component" value="Unassembled WGS sequence"/>
</dbReference>
<dbReference type="GeneID" id="92962110"/>
<accession>A0A090IXW5</accession>
<evidence type="ECO:0000313" key="2">
    <source>
        <dbReference type="EMBL" id="CEE02572.1"/>
    </source>
</evidence>
<gene>
    <name evidence="3" type="ORF">B4167_0231</name>
    <name evidence="2" type="ORF">BT1A1_2779</name>
</gene>
<reference evidence="2 5" key="1">
    <citation type="submission" date="2014-07" db="EMBL/GenBank/DDBJ databases">
        <authorList>
            <person name="Wibberg Daniel"/>
        </authorList>
    </citation>
    <scope>NUCLEOTIDE SEQUENCE [LARGE SCALE GENOMIC DNA]</scope>
</reference>
<keyword evidence="1" id="KW-0812">Transmembrane</keyword>
<dbReference type="RefSeq" id="WP_156103241.1">
    <property type="nucleotide sequence ID" value="NZ_CCRF01000079.1"/>
</dbReference>
<evidence type="ECO:0000313" key="5">
    <source>
        <dbReference type="Proteomes" id="UP000040576"/>
    </source>
</evidence>
<protein>
    <submittedName>
        <fullName evidence="2">Uncharacterized protein</fullName>
    </submittedName>
</protein>
<name>A0A090IXW5_9BACI</name>
<dbReference type="PATRIC" id="fig|35841.6.peg.1004"/>
<dbReference type="AlphaFoldDB" id="A0A090IXW5"/>
<evidence type="ECO:0000256" key="1">
    <source>
        <dbReference type="SAM" id="Phobius"/>
    </source>
</evidence>
<keyword evidence="1" id="KW-0472">Membrane</keyword>
<keyword evidence="5" id="KW-1185">Reference proteome</keyword>